<accession>A0A120KLG6</accession>
<evidence type="ECO:0000259" key="1">
    <source>
        <dbReference type="Pfam" id="PF01593"/>
    </source>
</evidence>
<dbReference type="Gene3D" id="3.50.50.60">
    <property type="entry name" value="FAD/NAD(P)-binding domain"/>
    <property type="match status" value="1"/>
</dbReference>
<organism evidence="2 3">
    <name type="scientific">Actinomyces radicidentis</name>
    <dbReference type="NCBI Taxonomy" id="111015"/>
    <lineage>
        <taxon>Bacteria</taxon>
        <taxon>Bacillati</taxon>
        <taxon>Actinomycetota</taxon>
        <taxon>Actinomycetes</taxon>
        <taxon>Actinomycetales</taxon>
        <taxon>Actinomycetaceae</taxon>
        <taxon>Actinomyces</taxon>
    </lineage>
</organism>
<reference evidence="3" key="1">
    <citation type="submission" date="2016-02" db="EMBL/GenBank/DDBJ databases">
        <authorList>
            <person name="Holder M.E."/>
            <person name="Ajami N.J."/>
            <person name="Petrosino J.F."/>
        </authorList>
    </citation>
    <scope>NUCLEOTIDE SEQUENCE [LARGE SCALE GENOMIC DNA]</scope>
    <source>
        <strain evidence="3">CCUG 36733</strain>
    </source>
</reference>
<sequence length="421" mass="44077">MSHHDVIVVGAGLAGLACAAALKDAGFKTVVLEATDRVGGRATSDEVDGFILERGFQVLNPAYPHLRATGVLAGLDLQPFPRAIRVRRGGQIDELVDPTRHPRSVAQDLRSGLVSPRDLAAARLALQLTSADRRRGDAFDAAGFRGPLRRHVVDPFLAGVVCEAEGSTSLRFTAWLASMFLRGTPGLPKGGMRRLPEVLADGLDVRLDHRVTAVDTVASGVSTPHGDFTGRALVLAAGPIGAACLVGEQPPVTHPTTTWWFATDRAPSHSGAIHVDGESSGPVITTAVVSHAAPDHAPAGQHLVTALTLAEGDVTDGDRAGGQAADRGVDEQQVLAHLGHIYGADTDGWRTLAAHRIPQTLPAVVPGQFAHGRIGYRDEAVLCGDQFGNASIDGAVASGQAAASEVIRRLRTQMPEGRTAR</sequence>
<proteinExistence type="predicted"/>
<keyword evidence="3" id="KW-1185">Reference proteome</keyword>
<name>A0A120KLG6_ACTRD</name>
<dbReference type="Proteomes" id="UP000065220">
    <property type="component" value="Chromosome"/>
</dbReference>
<dbReference type="STRING" id="111015.AXF14_12180"/>
<evidence type="ECO:0000313" key="2">
    <source>
        <dbReference type="EMBL" id="AMD88201.1"/>
    </source>
</evidence>
<evidence type="ECO:0000313" key="3">
    <source>
        <dbReference type="Proteomes" id="UP000065220"/>
    </source>
</evidence>
<dbReference type="InterPro" id="IPR002937">
    <property type="entry name" value="Amino_oxidase"/>
</dbReference>
<dbReference type="PANTHER" id="PTHR42841">
    <property type="entry name" value="AMINE OXIDASE"/>
    <property type="match status" value="1"/>
</dbReference>
<dbReference type="AlphaFoldDB" id="A0A120KLG6"/>
<dbReference type="KEGG" id="ard:AXF14_12180"/>
<feature type="domain" description="Amine oxidase" evidence="1">
    <location>
        <begin position="13"/>
        <end position="407"/>
    </location>
</feature>
<dbReference type="Pfam" id="PF01593">
    <property type="entry name" value="Amino_oxidase"/>
    <property type="match status" value="1"/>
</dbReference>
<dbReference type="EMBL" id="CP014228">
    <property type="protein sequence ID" value="AMD88201.1"/>
    <property type="molecule type" value="Genomic_DNA"/>
</dbReference>
<dbReference type="OrthoDB" id="9767561at2"/>
<dbReference type="RefSeq" id="WP_067943588.1">
    <property type="nucleotide sequence ID" value="NZ_CP014228.1"/>
</dbReference>
<dbReference type="InterPro" id="IPR036188">
    <property type="entry name" value="FAD/NAD-bd_sf"/>
</dbReference>
<protein>
    <recommendedName>
        <fullName evidence="1">Amine oxidase domain-containing protein</fullName>
    </recommendedName>
</protein>
<dbReference type="SUPFAM" id="SSF51905">
    <property type="entry name" value="FAD/NAD(P)-binding domain"/>
    <property type="match status" value="1"/>
</dbReference>
<dbReference type="GO" id="GO:0016491">
    <property type="term" value="F:oxidoreductase activity"/>
    <property type="evidence" value="ECO:0007669"/>
    <property type="project" value="InterPro"/>
</dbReference>
<gene>
    <name evidence="2" type="ORF">AXF14_12180</name>
</gene>